<sequence>MRSSEEDDEDGSRGGRGALAAHHHAHHHLLMEGVGSAPGSVDTPGTTLSVGPCALNCSSSVPGASTGMSVLLGGEDPHLPSGSSRHSHDERDGLGSRTTNGTGTNPSAHAKASPQQKTTASTGGVNGGEVVNGLAGFGTAFGAPFPTPAELTLAHQQMWATADTAPGGPQFALTGYANPAAAPFHYTLGCPTTPSAVGMDASGTALGPFAPFPAPYFAAGAPADHPLSNKLETSIPYATYESYAMAAASAAAFAGGGTYPHFYGGQFSTQ</sequence>
<dbReference type="WBParaSite" id="GPLIN_000386500">
    <property type="protein sequence ID" value="GPLIN_000386500"/>
    <property type="gene ID" value="GPLIN_000386500"/>
</dbReference>
<evidence type="ECO:0000256" key="1">
    <source>
        <dbReference type="SAM" id="MobiDB-lite"/>
    </source>
</evidence>
<feature type="compositionally biased region" description="Polar residues" evidence="1">
    <location>
        <begin position="96"/>
        <end position="122"/>
    </location>
</feature>
<dbReference type="AlphaFoldDB" id="A0A183BTC9"/>
<reference evidence="2" key="1">
    <citation type="submission" date="2014-05" db="EMBL/GenBank/DDBJ databases">
        <title>The genome and life-stage specific transcriptomes of Globodera pallida elucidate key aspects of plant parasitism by a cyst nematode.</title>
        <authorList>
            <person name="Cotton J.A."/>
            <person name="Lilley C.J."/>
            <person name="Jones L.M."/>
            <person name="Kikuchi T."/>
            <person name="Reid A.J."/>
            <person name="Thorpe P."/>
            <person name="Tsai I.J."/>
            <person name="Beasley H."/>
            <person name="Blok V."/>
            <person name="Cock P.J.A."/>
            <person name="Van den Akker S.E."/>
            <person name="Holroyd N."/>
            <person name="Hunt M."/>
            <person name="Mantelin S."/>
            <person name="Naghra H."/>
            <person name="Pain A."/>
            <person name="Palomares-Rius J.E."/>
            <person name="Zarowiecki M."/>
            <person name="Berriman M."/>
            <person name="Jones J.T."/>
            <person name="Urwin P.E."/>
        </authorList>
    </citation>
    <scope>NUCLEOTIDE SEQUENCE [LARGE SCALE GENOMIC DNA]</scope>
    <source>
        <strain evidence="2">Lindley</strain>
    </source>
</reference>
<protein>
    <submittedName>
        <fullName evidence="3">Homeobox protein araucan</fullName>
    </submittedName>
</protein>
<evidence type="ECO:0000313" key="2">
    <source>
        <dbReference type="Proteomes" id="UP000050741"/>
    </source>
</evidence>
<dbReference type="Proteomes" id="UP000050741">
    <property type="component" value="Unassembled WGS sequence"/>
</dbReference>
<organism evidence="2 3">
    <name type="scientific">Globodera pallida</name>
    <name type="common">Potato cyst nematode worm</name>
    <name type="synonym">Heterodera pallida</name>
    <dbReference type="NCBI Taxonomy" id="36090"/>
    <lineage>
        <taxon>Eukaryota</taxon>
        <taxon>Metazoa</taxon>
        <taxon>Ecdysozoa</taxon>
        <taxon>Nematoda</taxon>
        <taxon>Chromadorea</taxon>
        <taxon>Rhabditida</taxon>
        <taxon>Tylenchina</taxon>
        <taxon>Tylenchomorpha</taxon>
        <taxon>Tylenchoidea</taxon>
        <taxon>Heteroderidae</taxon>
        <taxon>Heteroderinae</taxon>
        <taxon>Globodera</taxon>
    </lineage>
</organism>
<evidence type="ECO:0000313" key="3">
    <source>
        <dbReference type="WBParaSite" id="GPLIN_000386500"/>
    </source>
</evidence>
<proteinExistence type="predicted"/>
<name>A0A183BTC9_GLOPA</name>
<feature type="region of interest" description="Disordered" evidence="1">
    <location>
        <begin position="68"/>
        <end position="125"/>
    </location>
</feature>
<keyword evidence="2" id="KW-1185">Reference proteome</keyword>
<accession>A0A183BTC9</accession>
<reference evidence="3" key="2">
    <citation type="submission" date="2016-06" db="UniProtKB">
        <authorList>
            <consortium name="WormBaseParasite"/>
        </authorList>
    </citation>
    <scope>IDENTIFICATION</scope>
</reference>